<feature type="transmembrane region" description="Helical" evidence="1">
    <location>
        <begin position="69"/>
        <end position="88"/>
    </location>
</feature>
<evidence type="ECO:0008006" key="4">
    <source>
        <dbReference type="Google" id="ProtNLM"/>
    </source>
</evidence>
<dbReference type="Proteomes" id="UP001432322">
    <property type="component" value="Unassembled WGS sequence"/>
</dbReference>
<keyword evidence="3" id="KW-1185">Reference proteome</keyword>
<comment type="caution">
    <text evidence="2">The sequence shown here is derived from an EMBL/GenBank/DDBJ whole genome shotgun (WGS) entry which is preliminary data.</text>
</comment>
<protein>
    <recommendedName>
        <fullName evidence="4">Serpentine receptor class gamma</fullName>
    </recommendedName>
</protein>
<dbReference type="EMBL" id="BTSY01000006">
    <property type="protein sequence ID" value="GMT34527.1"/>
    <property type="molecule type" value="Genomic_DNA"/>
</dbReference>
<evidence type="ECO:0000313" key="2">
    <source>
        <dbReference type="EMBL" id="GMT34527.1"/>
    </source>
</evidence>
<accession>A0AAV5WXR7</accession>
<evidence type="ECO:0000313" key="3">
    <source>
        <dbReference type="Proteomes" id="UP001432322"/>
    </source>
</evidence>
<reference evidence="2" key="1">
    <citation type="submission" date="2023-10" db="EMBL/GenBank/DDBJ databases">
        <title>Genome assembly of Pristionchus species.</title>
        <authorList>
            <person name="Yoshida K."/>
            <person name="Sommer R.J."/>
        </authorList>
    </citation>
    <scope>NUCLEOTIDE SEQUENCE</scope>
    <source>
        <strain evidence="2">RS5133</strain>
    </source>
</reference>
<keyword evidence="1" id="KW-0472">Membrane</keyword>
<feature type="transmembrane region" description="Helical" evidence="1">
    <location>
        <begin position="28"/>
        <end position="49"/>
    </location>
</feature>
<keyword evidence="1" id="KW-1133">Transmembrane helix</keyword>
<evidence type="ECO:0000256" key="1">
    <source>
        <dbReference type="SAM" id="Phobius"/>
    </source>
</evidence>
<keyword evidence="1" id="KW-0812">Transmembrane</keyword>
<name>A0AAV5WXR7_9BILA</name>
<proteinExistence type="predicted"/>
<dbReference type="AlphaFoldDB" id="A0AAV5WXR7"/>
<sequence length="143" mass="16709">MHIDSVMKGTSDNRWARRSSEMTRRWDYGFTYVPVIVGGTLVSLAIWYLNWESHQTEYTSLGVTINDDLGMMGWMTMAYSFCALYSFAKAFDIMMDRQRFSLSHFTVTVLLLTKYDDYPTRSIFEVWRNLFPCFLGAPVQGLY</sequence>
<gene>
    <name evidence="2" type="ORF">PFISCL1PPCAC_25824</name>
</gene>
<organism evidence="2 3">
    <name type="scientific">Pristionchus fissidentatus</name>
    <dbReference type="NCBI Taxonomy" id="1538716"/>
    <lineage>
        <taxon>Eukaryota</taxon>
        <taxon>Metazoa</taxon>
        <taxon>Ecdysozoa</taxon>
        <taxon>Nematoda</taxon>
        <taxon>Chromadorea</taxon>
        <taxon>Rhabditida</taxon>
        <taxon>Rhabditina</taxon>
        <taxon>Diplogasteromorpha</taxon>
        <taxon>Diplogasteroidea</taxon>
        <taxon>Neodiplogasteridae</taxon>
        <taxon>Pristionchus</taxon>
    </lineage>
</organism>